<evidence type="ECO:0000313" key="9">
    <source>
        <dbReference type="RefSeq" id="XP_013912682.1"/>
    </source>
</evidence>
<accession>A0A6I9XFN3</accession>
<dbReference type="GO" id="GO:0030258">
    <property type="term" value="P:lipid modification"/>
    <property type="evidence" value="ECO:0007669"/>
    <property type="project" value="TreeGrafter"/>
</dbReference>
<keyword evidence="2" id="KW-0808">Transferase</keyword>
<dbReference type="Pfam" id="PF03062">
    <property type="entry name" value="MBOAT"/>
    <property type="match status" value="1"/>
</dbReference>
<dbReference type="CTD" id="129642"/>
<proteinExistence type="predicted"/>
<dbReference type="KEGG" id="tsr:106541692"/>
<dbReference type="Proteomes" id="UP000504617">
    <property type="component" value="Unplaced"/>
</dbReference>
<dbReference type="InterPro" id="IPR004299">
    <property type="entry name" value="MBOAT_fam"/>
</dbReference>
<comment type="subcellular location">
    <subcellularLocation>
        <location evidence="1">Endoplasmic reticulum membrane</location>
        <topology evidence="1">Multi-pass membrane protein</topology>
    </subcellularLocation>
</comment>
<evidence type="ECO:0000256" key="5">
    <source>
        <dbReference type="ARBA" id="ARBA00022989"/>
    </source>
</evidence>
<keyword evidence="8" id="KW-1185">Reference proteome</keyword>
<keyword evidence="7 9" id="KW-0012">Acyltransferase</keyword>
<keyword evidence="4" id="KW-0256">Endoplasmic reticulum</keyword>
<reference evidence="9" key="1">
    <citation type="submission" date="2025-08" db="UniProtKB">
        <authorList>
            <consortium name="RefSeq"/>
        </authorList>
    </citation>
    <scope>IDENTIFICATION</scope>
</reference>
<evidence type="ECO:0000256" key="6">
    <source>
        <dbReference type="ARBA" id="ARBA00023136"/>
    </source>
</evidence>
<dbReference type="GeneID" id="106541692"/>
<sequence length="198" mass="22705">MMIITQKITSLAYEIYDGMFRKEEELLPSQRCLAVRRMPSLLEYLSYNCNFMGILAGPLCSYKDYITFIEGRSYQLTQSEANGKEEIKYEQTDPSPNIAVAQKLVVCGLSLLFHMTVSKTFPVEYNIDDQFRATASFPTKIIYLYLSLMAARPKYYFAWTLAEAINNAAGFGFRGYDKNGVPHWDLISNLRILHIEVS</sequence>
<evidence type="ECO:0000256" key="2">
    <source>
        <dbReference type="ARBA" id="ARBA00022679"/>
    </source>
</evidence>
<organism evidence="8 9">
    <name type="scientific">Thamnophis sirtalis</name>
    <dbReference type="NCBI Taxonomy" id="35019"/>
    <lineage>
        <taxon>Eukaryota</taxon>
        <taxon>Metazoa</taxon>
        <taxon>Chordata</taxon>
        <taxon>Craniata</taxon>
        <taxon>Vertebrata</taxon>
        <taxon>Euteleostomi</taxon>
        <taxon>Lepidosauria</taxon>
        <taxon>Squamata</taxon>
        <taxon>Bifurcata</taxon>
        <taxon>Unidentata</taxon>
        <taxon>Episquamata</taxon>
        <taxon>Toxicofera</taxon>
        <taxon>Serpentes</taxon>
        <taxon>Colubroidea</taxon>
        <taxon>Colubridae</taxon>
        <taxon>Natricinae</taxon>
        <taxon>Thamnophis</taxon>
    </lineage>
</organism>
<protein>
    <submittedName>
        <fullName evidence="9">Lysophospholipid acyltransferase 2</fullName>
    </submittedName>
</protein>
<dbReference type="RefSeq" id="XP_013912682.1">
    <property type="nucleotide sequence ID" value="XM_014057207.1"/>
</dbReference>
<dbReference type="PANTHER" id="PTHR13906:SF7">
    <property type="entry name" value="LYSOPHOSPHOLIPID ACYLTRANSFERASE 2"/>
    <property type="match status" value="1"/>
</dbReference>
<keyword evidence="5" id="KW-1133">Transmembrane helix</keyword>
<dbReference type="InterPro" id="IPR049941">
    <property type="entry name" value="LPLAT_7/PORCN-like"/>
</dbReference>
<dbReference type="OrthoDB" id="9021466at2759"/>
<keyword evidence="3" id="KW-0812">Transmembrane</keyword>
<evidence type="ECO:0000256" key="4">
    <source>
        <dbReference type="ARBA" id="ARBA00022824"/>
    </source>
</evidence>
<dbReference type="PANTHER" id="PTHR13906">
    <property type="entry name" value="PORCUPINE"/>
    <property type="match status" value="1"/>
</dbReference>
<evidence type="ECO:0000256" key="3">
    <source>
        <dbReference type="ARBA" id="ARBA00022692"/>
    </source>
</evidence>
<evidence type="ECO:0000313" key="8">
    <source>
        <dbReference type="Proteomes" id="UP000504617"/>
    </source>
</evidence>
<name>A0A6I9XFN3_9SAUR</name>
<keyword evidence="6" id="KW-0472">Membrane</keyword>
<evidence type="ECO:0000256" key="7">
    <source>
        <dbReference type="ARBA" id="ARBA00023315"/>
    </source>
</evidence>
<dbReference type="GO" id="GO:0005789">
    <property type="term" value="C:endoplasmic reticulum membrane"/>
    <property type="evidence" value="ECO:0007669"/>
    <property type="project" value="UniProtKB-SubCell"/>
</dbReference>
<dbReference type="GO" id="GO:0016746">
    <property type="term" value="F:acyltransferase activity"/>
    <property type="evidence" value="ECO:0007669"/>
    <property type="project" value="UniProtKB-KW"/>
</dbReference>
<evidence type="ECO:0000256" key="1">
    <source>
        <dbReference type="ARBA" id="ARBA00004477"/>
    </source>
</evidence>
<gene>
    <name evidence="9" type="primary">MBOAT2</name>
</gene>
<dbReference type="AlphaFoldDB" id="A0A6I9XFN3"/>